<evidence type="ECO:0000313" key="10">
    <source>
        <dbReference type="Proteomes" id="UP000822688"/>
    </source>
</evidence>
<feature type="region of interest" description="Disordered" evidence="7">
    <location>
        <begin position="421"/>
        <end position="442"/>
    </location>
</feature>
<dbReference type="InterPro" id="IPR036638">
    <property type="entry name" value="HLH_DNA-bd_sf"/>
</dbReference>
<dbReference type="FunFam" id="4.10.280.10:FF:000066">
    <property type="entry name" value="BHLH transcription factor"/>
    <property type="match status" value="1"/>
</dbReference>
<keyword evidence="4" id="KW-0238">DNA-binding</keyword>
<evidence type="ECO:0000256" key="2">
    <source>
        <dbReference type="ARBA" id="ARBA00022473"/>
    </source>
</evidence>
<feature type="compositionally biased region" description="Low complexity" evidence="7">
    <location>
        <begin position="425"/>
        <end position="436"/>
    </location>
</feature>
<dbReference type="GO" id="GO:0005634">
    <property type="term" value="C:nucleus"/>
    <property type="evidence" value="ECO:0007669"/>
    <property type="project" value="UniProtKB-SubCell"/>
</dbReference>
<gene>
    <name evidence="9" type="ORF">KC19_2G256400</name>
</gene>
<evidence type="ECO:0000256" key="7">
    <source>
        <dbReference type="SAM" id="MobiDB-lite"/>
    </source>
</evidence>
<dbReference type="GO" id="GO:0003700">
    <property type="term" value="F:DNA-binding transcription factor activity"/>
    <property type="evidence" value="ECO:0007669"/>
    <property type="project" value="TreeGrafter"/>
</dbReference>
<evidence type="ECO:0000256" key="5">
    <source>
        <dbReference type="ARBA" id="ARBA00023163"/>
    </source>
</evidence>
<keyword evidence="5" id="KW-0804">Transcription</keyword>
<evidence type="ECO:0000259" key="8">
    <source>
        <dbReference type="PROSITE" id="PS50888"/>
    </source>
</evidence>
<reference evidence="9" key="1">
    <citation type="submission" date="2020-06" db="EMBL/GenBank/DDBJ databases">
        <title>WGS assembly of Ceratodon purpureus strain R40.</title>
        <authorList>
            <person name="Carey S.B."/>
            <person name="Jenkins J."/>
            <person name="Shu S."/>
            <person name="Lovell J.T."/>
            <person name="Sreedasyam A."/>
            <person name="Maumus F."/>
            <person name="Tiley G.P."/>
            <person name="Fernandez-Pozo N."/>
            <person name="Barry K."/>
            <person name="Chen C."/>
            <person name="Wang M."/>
            <person name="Lipzen A."/>
            <person name="Daum C."/>
            <person name="Saski C.A."/>
            <person name="Payton A.C."/>
            <person name="Mcbreen J.C."/>
            <person name="Conrad R.E."/>
            <person name="Kollar L.M."/>
            <person name="Olsson S."/>
            <person name="Huttunen S."/>
            <person name="Landis J.B."/>
            <person name="Wickett N.J."/>
            <person name="Johnson M.G."/>
            <person name="Rensing S.A."/>
            <person name="Grimwood J."/>
            <person name="Schmutz J."/>
            <person name="Mcdaniel S.F."/>
        </authorList>
    </citation>
    <scope>NUCLEOTIDE SEQUENCE</scope>
    <source>
        <strain evidence="9">R40</strain>
    </source>
</reference>
<evidence type="ECO:0000256" key="6">
    <source>
        <dbReference type="ARBA" id="ARBA00023242"/>
    </source>
</evidence>
<feature type="domain" description="BHLH" evidence="8">
    <location>
        <begin position="357"/>
        <end position="406"/>
    </location>
</feature>
<dbReference type="PROSITE" id="PS50888">
    <property type="entry name" value="BHLH"/>
    <property type="match status" value="1"/>
</dbReference>
<dbReference type="AlphaFoldDB" id="A0A8T0J0G7"/>
<accession>A0A8T0J0G7</accession>
<dbReference type="CDD" id="cd11443">
    <property type="entry name" value="bHLH_AtAMS_like"/>
    <property type="match status" value="1"/>
</dbReference>
<feature type="region of interest" description="Disordered" evidence="7">
    <location>
        <begin position="240"/>
        <end position="361"/>
    </location>
</feature>
<protein>
    <recommendedName>
        <fullName evidence="8">BHLH domain-containing protein</fullName>
    </recommendedName>
</protein>
<dbReference type="GO" id="GO:0043565">
    <property type="term" value="F:sequence-specific DNA binding"/>
    <property type="evidence" value="ECO:0007669"/>
    <property type="project" value="TreeGrafter"/>
</dbReference>
<dbReference type="InterPro" id="IPR054502">
    <property type="entry name" value="bHLH-TF_ACT-like_plant"/>
</dbReference>
<evidence type="ECO:0000256" key="1">
    <source>
        <dbReference type="ARBA" id="ARBA00004123"/>
    </source>
</evidence>
<dbReference type="Pfam" id="PF00010">
    <property type="entry name" value="HLH"/>
    <property type="match status" value="1"/>
</dbReference>
<dbReference type="Pfam" id="PF22754">
    <property type="entry name" value="bHLH-TF_ACT-like_plant"/>
    <property type="match status" value="1"/>
</dbReference>
<evidence type="ECO:0000313" key="9">
    <source>
        <dbReference type="EMBL" id="KAG0588619.1"/>
    </source>
</evidence>
<proteinExistence type="predicted"/>
<dbReference type="CDD" id="cd04873">
    <property type="entry name" value="ACT_UUR-ACR-like"/>
    <property type="match status" value="1"/>
</dbReference>
<sequence length="544" mass="58960">MASQSNSDIWMGAASSDISMPTNPVLNLEEESSWKVPTSSQNTANMDVVKDNVGTSRVLEEEWYTPEASLMDLSYSSPYGNLSDPRSSFNSLLESPLNFDSTNNLISSFRSAPSSLGVQGLESNRLLEDLACNGGQLGRSNPMDSFSSGLPSSFNHDIMNTGGSLSNITGSNNMNHNMRTSNFPRMTTPSFSDTYGAQVLNQNKTVKDGSGGPRNELVPYHSNKRTEFQSYLQGQQTLFQKRAASRRGGTISPASKSPPRVVTTASNDSSADTPGKDHQSPHLQKAHLQTTSGKVDINSGSDDPNDVGLDGDDYDVKDDDDLDESGDGSGGPYEVEEGAGNGADQTTGKGNGKGKRGLPAKNLMAERRRRKKLNDRLYMLRSVVPKITKMDRASILGDAIEYLKELLQRINDIHKELEAAKVDQSRSMPSSPTPRSGHGYPAAVKEECPVLPNPESQTPRVEVRKREGQALNIHMFCARRPGLLLSTVRALDALGLDVQQAVISCFNGFALDLFRAEAKNMEVGPDEIKAVLLLTAGCGMHQLQ</sequence>
<dbReference type="EMBL" id="CM026422">
    <property type="protein sequence ID" value="KAG0588619.1"/>
    <property type="molecule type" value="Genomic_DNA"/>
</dbReference>
<dbReference type="InterPro" id="IPR051358">
    <property type="entry name" value="TF_AMS/ICE1/BHLH6-like"/>
</dbReference>
<dbReference type="InterPro" id="IPR011598">
    <property type="entry name" value="bHLH_dom"/>
</dbReference>
<organism evidence="9 10">
    <name type="scientific">Ceratodon purpureus</name>
    <name type="common">Fire moss</name>
    <name type="synonym">Dicranum purpureum</name>
    <dbReference type="NCBI Taxonomy" id="3225"/>
    <lineage>
        <taxon>Eukaryota</taxon>
        <taxon>Viridiplantae</taxon>
        <taxon>Streptophyta</taxon>
        <taxon>Embryophyta</taxon>
        <taxon>Bryophyta</taxon>
        <taxon>Bryophytina</taxon>
        <taxon>Bryopsida</taxon>
        <taxon>Dicranidae</taxon>
        <taxon>Pseudoditrichales</taxon>
        <taxon>Ditrichaceae</taxon>
        <taxon>Ceratodon</taxon>
    </lineage>
</organism>
<dbReference type="SUPFAM" id="SSF47459">
    <property type="entry name" value="HLH, helix-loop-helix DNA-binding domain"/>
    <property type="match status" value="1"/>
</dbReference>
<dbReference type="PANTHER" id="PTHR31945">
    <property type="entry name" value="TRANSCRIPTION FACTOR SCREAM2-RELATED"/>
    <property type="match status" value="1"/>
</dbReference>
<evidence type="ECO:0000256" key="3">
    <source>
        <dbReference type="ARBA" id="ARBA00023015"/>
    </source>
</evidence>
<feature type="compositionally biased region" description="Polar residues" evidence="7">
    <location>
        <begin position="287"/>
        <end position="301"/>
    </location>
</feature>
<comment type="caution">
    <text evidence="9">The sequence shown here is derived from an EMBL/GenBank/DDBJ whole genome shotgun (WGS) entry which is preliminary data.</text>
</comment>
<dbReference type="Proteomes" id="UP000822688">
    <property type="component" value="Chromosome 2"/>
</dbReference>
<comment type="subcellular location">
    <subcellularLocation>
        <location evidence="1">Nucleus</location>
    </subcellularLocation>
</comment>
<keyword evidence="2" id="KW-0217">Developmental protein</keyword>
<dbReference type="Gene3D" id="4.10.280.10">
    <property type="entry name" value="Helix-loop-helix DNA-binding domain"/>
    <property type="match status" value="1"/>
</dbReference>
<keyword evidence="10" id="KW-1185">Reference proteome</keyword>
<feature type="compositionally biased region" description="Acidic residues" evidence="7">
    <location>
        <begin position="303"/>
        <end position="326"/>
    </location>
</feature>
<name>A0A8T0J0G7_CERPU</name>
<dbReference type="GO" id="GO:0046983">
    <property type="term" value="F:protein dimerization activity"/>
    <property type="evidence" value="ECO:0007669"/>
    <property type="project" value="InterPro"/>
</dbReference>
<keyword evidence="3" id="KW-0805">Transcription regulation</keyword>
<evidence type="ECO:0000256" key="4">
    <source>
        <dbReference type="ARBA" id="ARBA00023125"/>
    </source>
</evidence>
<feature type="compositionally biased region" description="Polar residues" evidence="7">
    <location>
        <begin position="263"/>
        <end position="272"/>
    </location>
</feature>
<keyword evidence="6" id="KW-0539">Nucleus</keyword>
<dbReference type="PANTHER" id="PTHR31945:SF129">
    <property type="entry name" value="TRANSCRIPTION FACTOR SCREAM2"/>
    <property type="match status" value="1"/>
</dbReference>
<dbReference type="SMART" id="SM00353">
    <property type="entry name" value="HLH"/>
    <property type="match status" value="1"/>
</dbReference>